<proteinExistence type="predicted"/>
<organism evidence="1">
    <name type="scientific">Arundo donax</name>
    <name type="common">Giant reed</name>
    <name type="synonym">Donax arundinaceus</name>
    <dbReference type="NCBI Taxonomy" id="35708"/>
    <lineage>
        <taxon>Eukaryota</taxon>
        <taxon>Viridiplantae</taxon>
        <taxon>Streptophyta</taxon>
        <taxon>Embryophyta</taxon>
        <taxon>Tracheophyta</taxon>
        <taxon>Spermatophyta</taxon>
        <taxon>Magnoliopsida</taxon>
        <taxon>Liliopsida</taxon>
        <taxon>Poales</taxon>
        <taxon>Poaceae</taxon>
        <taxon>PACMAD clade</taxon>
        <taxon>Arundinoideae</taxon>
        <taxon>Arundineae</taxon>
        <taxon>Arundo</taxon>
    </lineage>
</organism>
<name>A0A0A9ABT2_ARUDO</name>
<evidence type="ECO:0000313" key="1">
    <source>
        <dbReference type="EMBL" id="JAD48541.1"/>
    </source>
</evidence>
<reference evidence="1" key="1">
    <citation type="submission" date="2014-09" db="EMBL/GenBank/DDBJ databases">
        <authorList>
            <person name="Magalhaes I.L.F."/>
            <person name="Oliveira U."/>
            <person name="Santos F.R."/>
            <person name="Vidigal T.H.D.A."/>
            <person name="Brescovit A.D."/>
            <person name="Santos A.J."/>
        </authorList>
    </citation>
    <scope>NUCLEOTIDE SEQUENCE</scope>
    <source>
        <tissue evidence="1">Shoot tissue taken approximately 20 cm above the soil surface</tissue>
    </source>
</reference>
<accession>A0A0A9ABT2</accession>
<protein>
    <submittedName>
        <fullName evidence="1">Uncharacterized protein</fullName>
    </submittedName>
</protein>
<reference evidence="1" key="2">
    <citation type="journal article" date="2015" name="Data Brief">
        <title>Shoot transcriptome of the giant reed, Arundo donax.</title>
        <authorList>
            <person name="Barrero R.A."/>
            <person name="Guerrero F.D."/>
            <person name="Moolhuijzen P."/>
            <person name="Goolsby J.A."/>
            <person name="Tidwell J."/>
            <person name="Bellgard S.E."/>
            <person name="Bellgard M.I."/>
        </authorList>
    </citation>
    <scope>NUCLEOTIDE SEQUENCE</scope>
    <source>
        <tissue evidence="1">Shoot tissue taken approximately 20 cm above the soil surface</tissue>
    </source>
</reference>
<sequence length="43" mass="5051">MLIRACTVILYNLVCFVFCSNEFIFELTITFQKKTSPIQTPYN</sequence>
<dbReference type="AlphaFoldDB" id="A0A0A9ABT2"/>
<dbReference type="EMBL" id="GBRH01249354">
    <property type="protein sequence ID" value="JAD48541.1"/>
    <property type="molecule type" value="Transcribed_RNA"/>
</dbReference>